<gene>
    <name evidence="3" type="ORF">QPJ95_06265</name>
</gene>
<dbReference type="PANTHER" id="PTHR43792">
    <property type="entry name" value="GNAT FAMILY, PUTATIVE (AFU_ORTHOLOGUE AFUA_3G00765)-RELATED-RELATED"/>
    <property type="match status" value="1"/>
</dbReference>
<name>A0A9Y2L1D5_9RHOB</name>
<dbReference type="SUPFAM" id="SSF55729">
    <property type="entry name" value="Acyl-CoA N-acyltransferases (Nat)"/>
    <property type="match status" value="1"/>
</dbReference>
<dbReference type="Pfam" id="PF13302">
    <property type="entry name" value="Acetyltransf_3"/>
    <property type="match status" value="1"/>
</dbReference>
<proteinExistence type="predicted"/>
<feature type="region of interest" description="Disordered" evidence="1">
    <location>
        <begin position="166"/>
        <end position="186"/>
    </location>
</feature>
<dbReference type="PANTHER" id="PTHR43792:SF1">
    <property type="entry name" value="N-ACETYLTRANSFERASE DOMAIN-CONTAINING PROTEIN"/>
    <property type="match status" value="1"/>
</dbReference>
<dbReference type="RefSeq" id="WP_270917749.1">
    <property type="nucleotide sequence ID" value="NZ_CP127247.1"/>
</dbReference>
<evidence type="ECO:0000313" key="4">
    <source>
        <dbReference type="Proteomes" id="UP001238334"/>
    </source>
</evidence>
<dbReference type="GO" id="GO:0016747">
    <property type="term" value="F:acyltransferase activity, transferring groups other than amino-acyl groups"/>
    <property type="evidence" value="ECO:0007669"/>
    <property type="project" value="InterPro"/>
</dbReference>
<dbReference type="InterPro" id="IPR051531">
    <property type="entry name" value="N-acetyltransferase"/>
</dbReference>
<dbReference type="Gene3D" id="3.40.630.30">
    <property type="match status" value="1"/>
</dbReference>
<dbReference type="KEGG" id="ppso:QPJ95_06265"/>
<accession>A0A9Y2L1D5</accession>
<organism evidence="3 4">
    <name type="scientific">Parasedimentitalea psychrophila</name>
    <dbReference type="NCBI Taxonomy" id="2997337"/>
    <lineage>
        <taxon>Bacteria</taxon>
        <taxon>Pseudomonadati</taxon>
        <taxon>Pseudomonadota</taxon>
        <taxon>Alphaproteobacteria</taxon>
        <taxon>Rhodobacterales</taxon>
        <taxon>Paracoccaceae</taxon>
        <taxon>Parasedimentitalea</taxon>
    </lineage>
</organism>
<protein>
    <submittedName>
        <fullName evidence="3">GNAT family N-acetyltransferase</fullName>
    </submittedName>
</protein>
<keyword evidence="4" id="KW-1185">Reference proteome</keyword>
<dbReference type="Proteomes" id="UP001238334">
    <property type="component" value="Chromosome"/>
</dbReference>
<evidence type="ECO:0000259" key="2">
    <source>
        <dbReference type="PROSITE" id="PS51186"/>
    </source>
</evidence>
<feature type="domain" description="N-acetyltransferase" evidence="2">
    <location>
        <begin position="16"/>
        <end position="173"/>
    </location>
</feature>
<dbReference type="InterPro" id="IPR000182">
    <property type="entry name" value="GNAT_dom"/>
</dbReference>
<dbReference type="PROSITE" id="PS51186">
    <property type="entry name" value="GNAT"/>
    <property type="match status" value="1"/>
</dbReference>
<evidence type="ECO:0000313" key="3">
    <source>
        <dbReference type="EMBL" id="WIY26518.1"/>
    </source>
</evidence>
<dbReference type="EMBL" id="CP127247">
    <property type="protein sequence ID" value="WIY26518.1"/>
    <property type="molecule type" value="Genomic_DNA"/>
</dbReference>
<evidence type="ECO:0000256" key="1">
    <source>
        <dbReference type="SAM" id="MobiDB-lite"/>
    </source>
</evidence>
<dbReference type="AlphaFoldDB" id="A0A9Y2L1D5"/>
<sequence>MTDMLTNAPTLDTDRLILRSPAKADAEAVIAFLCDEARAEGFGHCSTRGDAWRWFALNVGHWHIHGYGFFTITDKDSGTPLGMAGIWNPEGWPEAELGWVAFANAEGKGIAYEAALRVRQWAYEDLGFTTLSSHIVPGNSRSVALAERLGATYEGSYTNVQMGEDMIYRHPDPDGTDSDGSVEAYA</sequence>
<reference evidence="3 4" key="1">
    <citation type="submission" date="2023-06" db="EMBL/GenBank/DDBJ databases">
        <title>Parasedimentitalea psychrophila sp. nov., a psychrophilic bacterium isolated from deep-sea sediment.</title>
        <authorList>
            <person name="Li A."/>
        </authorList>
    </citation>
    <scope>NUCLEOTIDE SEQUENCE [LARGE SCALE GENOMIC DNA]</scope>
    <source>
        <strain evidence="3 4">QS115</strain>
    </source>
</reference>
<dbReference type="InterPro" id="IPR016181">
    <property type="entry name" value="Acyl_CoA_acyltransferase"/>
</dbReference>